<feature type="transmembrane region" description="Helical" evidence="5">
    <location>
        <begin position="12"/>
        <end position="42"/>
    </location>
</feature>
<feature type="transmembrane region" description="Helical" evidence="5">
    <location>
        <begin position="363"/>
        <end position="386"/>
    </location>
</feature>
<evidence type="ECO:0000256" key="4">
    <source>
        <dbReference type="ARBA" id="ARBA00023136"/>
    </source>
</evidence>
<protein>
    <submittedName>
        <fullName evidence="6">Di-and tricarboxylate transporter</fullName>
    </submittedName>
</protein>
<sequence>MSGEAIVPATTALLVLCMGLWATALMPEIVTALAFFGLAMLLRLGNPATVFSGFSASAFWLVLSGMVVGQGMTRTGLGARMARVLATRLSDSYAHFIAGLVALSFLIAFVMPSNLGRIALMIPVTLALCDGFGLASGRPGRTGAVLAVGVATPILSAAILPANVPNLVMAGSAEQVLGLHLSYLSYFVLHAPVLALVKGVMLVALIVRLFPDRISPDAQALPTLPPVSAAERRLAVILACTLALWMTDSLHGFAPAWVGLAAAVICLLPRIGVLPPEAFQQVNLRTCFYIAALLGLVALVNETGLGARLGHWLLAVAPLKPDAPTQNFAVLTGISTILTLLVTANGAPALYTALAGEMVSASGLSPLAVVSVQVIGYSTLFFPYQAPPIVFASELGGVRLRDATRLTLAFGLSSLVVAAPLDYAWWRLLGQLK</sequence>
<dbReference type="OrthoDB" id="5460483at2"/>
<accession>A0A1I4QLM3</accession>
<dbReference type="Proteomes" id="UP000199048">
    <property type="component" value="Unassembled WGS sequence"/>
</dbReference>
<keyword evidence="3 5" id="KW-1133">Transmembrane helix</keyword>
<evidence type="ECO:0000313" key="7">
    <source>
        <dbReference type="Proteomes" id="UP000199048"/>
    </source>
</evidence>
<evidence type="ECO:0000256" key="1">
    <source>
        <dbReference type="ARBA" id="ARBA00004141"/>
    </source>
</evidence>
<dbReference type="PANTHER" id="PTHR10283">
    <property type="entry name" value="SOLUTE CARRIER FAMILY 13 MEMBER"/>
    <property type="match status" value="1"/>
</dbReference>
<feature type="transmembrane region" description="Helical" evidence="5">
    <location>
        <begin position="406"/>
        <end position="426"/>
    </location>
</feature>
<dbReference type="Pfam" id="PF00939">
    <property type="entry name" value="Na_sulph_symp"/>
    <property type="match status" value="1"/>
</dbReference>
<organism evidence="6 7">
    <name type="scientific">Methylobacterium pseudosasicola</name>
    <dbReference type="NCBI Taxonomy" id="582667"/>
    <lineage>
        <taxon>Bacteria</taxon>
        <taxon>Pseudomonadati</taxon>
        <taxon>Pseudomonadota</taxon>
        <taxon>Alphaproteobacteria</taxon>
        <taxon>Hyphomicrobiales</taxon>
        <taxon>Methylobacteriaceae</taxon>
        <taxon>Methylobacterium</taxon>
    </lineage>
</organism>
<keyword evidence="4 5" id="KW-0472">Membrane</keyword>
<keyword evidence="2 5" id="KW-0812">Transmembrane</keyword>
<dbReference type="EMBL" id="FOTK01000030">
    <property type="protein sequence ID" value="SFM40595.1"/>
    <property type="molecule type" value="Genomic_DNA"/>
</dbReference>
<dbReference type="AlphaFoldDB" id="A0A1I4QLM3"/>
<dbReference type="RefSeq" id="WP_092044485.1">
    <property type="nucleotide sequence ID" value="NZ_FOTK01000030.1"/>
</dbReference>
<evidence type="ECO:0000313" key="6">
    <source>
        <dbReference type="EMBL" id="SFM40595.1"/>
    </source>
</evidence>
<evidence type="ECO:0000256" key="2">
    <source>
        <dbReference type="ARBA" id="ARBA00022692"/>
    </source>
</evidence>
<feature type="transmembrane region" description="Helical" evidence="5">
    <location>
        <begin position="144"/>
        <end position="164"/>
    </location>
</feature>
<evidence type="ECO:0000256" key="5">
    <source>
        <dbReference type="SAM" id="Phobius"/>
    </source>
</evidence>
<dbReference type="InterPro" id="IPR001898">
    <property type="entry name" value="SLC13A/DASS"/>
</dbReference>
<gene>
    <name evidence="6" type="ORF">SAMN05192568_103037</name>
</gene>
<feature type="transmembrane region" description="Helical" evidence="5">
    <location>
        <begin position="253"/>
        <end position="274"/>
    </location>
</feature>
<dbReference type="STRING" id="582667.SAMN05192568_103037"/>
<comment type="subcellular location">
    <subcellularLocation>
        <location evidence="1">Membrane</location>
        <topology evidence="1">Multi-pass membrane protein</topology>
    </subcellularLocation>
</comment>
<dbReference type="GO" id="GO:0005886">
    <property type="term" value="C:plasma membrane"/>
    <property type="evidence" value="ECO:0007669"/>
    <property type="project" value="TreeGrafter"/>
</dbReference>
<feature type="transmembrane region" description="Helical" evidence="5">
    <location>
        <begin position="48"/>
        <end position="72"/>
    </location>
</feature>
<evidence type="ECO:0000256" key="3">
    <source>
        <dbReference type="ARBA" id="ARBA00022989"/>
    </source>
</evidence>
<dbReference type="PANTHER" id="PTHR10283:SF92">
    <property type="entry name" value="LOW-AFFINITY PHOSPHATE TRANSPORTER PHO91"/>
    <property type="match status" value="1"/>
</dbReference>
<dbReference type="GO" id="GO:0005315">
    <property type="term" value="F:phosphate transmembrane transporter activity"/>
    <property type="evidence" value="ECO:0007669"/>
    <property type="project" value="TreeGrafter"/>
</dbReference>
<name>A0A1I4QLM3_9HYPH</name>
<feature type="transmembrane region" description="Helical" evidence="5">
    <location>
        <begin position="327"/>
        <end position="351"/>
    </location>
</feature>
<feature type="transmembrane region" description="Helical" evidence="5">
    <location>
        <begin position="286"/>
        <end position="307"/>
    </location>
</feature>
<feature type="transmembrane region" description="Helical" evidence="5">
    <location>
        <begin position="93"/>
        <end position="112"/>
    </location>
</feature>
<feature type="transmembrane region" description="Helical" evidence="5">
    <location>
        <begin position="184"/>
        <end position="210"/>
    </location>
</feature>
<proteinExistence type="predicted"/>
<keyword evidence="7" id="KW-1185">Reference proteome</keyword>
<reference evidence="7" key="1">
    <citation type="submission" date="2016-10" db="EMBL/GenBank/DDBJ databases">
        <authorList>
            <person name="Varghese N."/>
            <person name="Submissions S."/>
        </authorList>
    </citation>
    <scope>NUCLEOTIDE SEQUENCE [LARGE SCALE GENOMIC DNA]</scope>
    <source>
        <strain evidence="7">BL36</strain>
    </source>
</reference>